<dbReference type="RefSeq" id="WP_140004464.1">
    <property type="nucleotide sequence ID" value="NZ_CP040946.1"/>
</dbReference>
<dbReference type="EMBL" id="CP040946">
    <property type="protein sequence ID" value="QDC45140.1"/>
    <property type="molecule type" value="Genomic_DNA"/>
</dbReference>
<gene>
    <name evidence="2" type="ORF">FIU01_11850</name>
</gene>
<evidence type="ECO:0000313" key="2">
    <source>
        <dbReference type="EMBL" id="QDC45140.1"/>
    </source>
</evidence>
<keyword evidence="1" id="KW-0732">Signal</keyword>
<evidence type="ECO:0008006" key="4">
    <source>
        <dbReference type="Google" id="ProtNLM"/>
    </source>
</evidence>
<evidence type="ECO:0000256" key="1">
    <source>
        <dbReference type="SAM" id="SignalP"/>
    </source>
</evidence>
<organism evidence="2 3">
    <name type="scientific">Methylophilus medardicus</name>
    <dbReference type="NCBI Taxonomy" id="2588534"/>
    <lineage>
        <taxon>Bacteria</taxon>
        <taxon>Pseudomonadati</taxon>
        <taxon>Pseudomonadota</taxon>
        <taxon>Betaproteobacteria</taxon>
        <taxon>Nitrosomonadales</taxon>
        <taxon>Methylophilaceae</taxon>
        <taxon>Methylophilus</taxon>
    </lineage>
</organism>
<dbReference type="AlphaFoldDB" id="A0A5B8CVN8"/>
<dbReference type="OrthoDB" id="8538349at2"/>
<accession>A0A5B8CVN8</accession>
<feature type="chain" id="PRO_5022756730" description="C-type lysozyme inhibitor domain-containing protein" evidence="1">
    <location>
        <begin position="24"/>
        <end position="120"/>
    </location>
</feature>
<name>A0A5B8CVN8_9PROT</name>
<sequence>MKNTYSHLTIVVASIFLSGCASFEFPNMFDKGSKEVPRYGKAAVHYQCENYQSFGLKLSENGEEAWVMLPDHEMNLSRDANDKQLYHYGTMDLHLNGDQTTLDDSDHLHLKGCKPERAKK</sequence>
<proteinExistence type="predicted"/>
<keyword evidence="3" id="KW-1185">Reference proteome</keyword>
<dbReference type="Proteomes" id="UP000311008">
    <property type="component" value="Chromosome"/>
</dbReference>
<reference evidence="3" key="1">
    <citation type="journal article" date="2019" name="ISME J.">
        <title>Evolution in action: habitat transition from sediment to the pelagial leads to genome streamlining in Methylophilaceae.</title>
        <authorList>
            <person name="Salcher M."/>
            <person name="Schaefle D."/>
            <person name="Kaspar M."/>
            <person name="Neuenschwander S.M."/>
            <person name="Ghai R."/>
        </authorList>
    </citation>
    <scope>NUCLEOTIDE SEQUENCE [LARGE SCALE GENOMIC DNA]</scope>
    <source>
        <strain evidence="3">MMS-M-51</strain>
    </source>
</reference>
<feature type="signal peptide" evidence="1">
    <location>
        <begin position="1"/>
        <end position="23"/>
    </location>
</feature>
<evidence type="ECO:0000313" key="3">
    <source>
        <dbReference type="Proteomes" id="UP000311008"/>
    </source>
</evidence>
<protein>
    <recommendedName>
        <fullName evidence="4">C-type lysozyme inhibitor domain-containing protein</fullName>
    </recommendedName>
</protein>
<dbReference type="KEGG" id="mmec:FIU01_11850"/>
<dbReference type="PROSITE" id="PS51257">
    <property type="entry name" value="PROKAR_LIPOPROTEIN"/>
    <property type="match status" value="1"/>
</dbReference>